<dbReference type="Proteomes" id="UP000284706">
    <property type="component" value="Unassembled WGS sequence"/>
</dbReference>
<evidence type="ECO:0000256" key="12">
    <source>
        <dbReference type="SAM" id="MobiDB-lite"/>
    </source>
</evidence>
<name>A0A409VGQ1_9AGAR</name>
<dbReference type="EMBL" id="NHYE01005653">
    <property type="protein sequence ID" value="PPQ65443.1"/>
    <property type="molecule type" value="Genomic_DNA"/>
</dbReference>
<dbReference type="SMART" id="SM01027">
    <property type="entry name" value="Beta-Casp"/>
    <property type="match status" value="1"/>
</dbReference>
<dbReference type="InterPro" id="IPR021718">
    <property type="entry name" value="CPSF73-100_C"/>
</dbReference>
<dbReference type="SMART" id="SM01098">
    <property type="entry name" value="CPSF73-100_C"/>
    <property type="match status" value="1"/>
</dbReference>
<evidence type="ECO:0000259" key="13">
    <source>
        <dbReference type="SMART" id="SM00849"/>
    </source>
</evidence>
<sequence>MAETPTLSVTMLGAGQEVGRSCCVLQYRGRTLVCDTGVHPAYSGIASLPFIDELDWSTVDAILITHFHLDHAAALTYITEKTNFRDGKGKVYMTHPTKAVHKFMMQDYVRMGSSTSDALFSPLDMTMSLASIIPVSAHQLITVCPGVSFTPYHAGHVLGACMFLIDIYGLKILYTGDYSREEDRHLVKAELPPIRPDVLIVESTFGVHTLEGREEKEARFTNLVHSIIRRNGHVLLPTFALGRAQELMLILEDYWKKHPDLHNVPIYYASSLAKKCMAVYQTYIHTMNSNIRSRFARRDNPFVFKHISNVPQTRGWEKKIAEGPPCVVLASPGFMQIGPSRELFELWAPDSRNGLIITGYSIEGTPARDLMSEPEEFVTLKGATIPRKMSVDEISFGAHVDFSQNSEFIEQVKAQHVILVHGEQAAMGRLRAAMTSRYKERDEDVKIHSPRNLETLNLSFRGERVAKAIGTLADKTPKANDVISGLLVAKDYSYTLLDPRDLRDFAGLSTATVTQRQKIVLGVGWSLVRWHLEGMYGSVEEGLDKDGVPTMRVMGAVDVKHTAEHELTLEWDSSSSNDMIADSTLALITGIDKSPASVKLTASSHSHNHSHTHPHADPPEEAASHIRIQRIAMFLEAHFGEVEFHMPDAAEEEEPEQGEDHEREPSLLVQLDEAQARISLITLTVTSSNEALKKRVEAVLDMAVTTVSSLSESFTAGKPVVAEEAGLAKEKTAELETIAEGDGTEENKE</sequence>
<dbReference type="GO" id="GO:0006398">
    <property type="term" value="P:mRNA 3'-end processing by stem-loop binding and cleavage"/>
    <property type="evidence" value="ECO:0007669"/>
    <property type="project" value="TreeGrafter"/>
</dbReference>
<evidence type="ECO:0000256" key="3">
    <source>
        <dbReference type="ARBA" id="ARBA00018311"/>
    </source>
</evidence>
<dbReference type="SUPFAM" id="SSF56281">
    <property type="entry name" value="Metallo-hydrolase/oxidoreductase"/>
    <property type="match status" value="1"/>
</dbReference>
<dbReference type="Pfam" id="PF10996">
    <property type="entry name" value="Beta-Casp"/>
    <property type="match status" value="1"/>
</dbReference>
<evidence type="ECO:0000256" key="1">
    <source>
        <dbReference type="ARBA" id="ARBA00004123"/>
    </source>
</evidence>
<dbReference type="Gene3D" id="3.40.50.10890">
    <property type="match status" value="1"/>
</dbReference>
<evidence type="ECO:0000256" key="6">
    <source>
        <dbReference type="ARBA" id="ARBA00022759"/>
    </source>
</evidence>
<dbReference type="Pfam" id="PF16661">
    <property type="entry name" value="Lactamase_B_6"/>
    <property type="match status" value="1"/>
</dbReference>
<dbReference type="SMART" id="SM00849">
    <property type="entry name" value="Lactamase_B"/>
    <property type="match status" value="1"/>
</dbReference>
<dbReference type="FunFam" id="3.40.50.10890:FF:000001">
    <property type="entry name" value="Cleavage and polyadenylation specificity factor subunit 3"/>
    <property type="match status" value="1"/>
</dbReference>
<dbReference type="Gene3D" id="3.60.15.10">
    <property type="entry name" value="Ribonuclease Z/Hydroxyacylglutathione hydrolase-like"/>
    <property type="match status" value="1"/>
</dbReference>
<dbReference type="Pfam" id="PF11718">
    <property type="entry name" value="CPSF73-100_C"/>
    <property type="match status" value="1"/>
</dbReference>
<keyword evidence="8" id="KW-0539">Nucleus</keyword>
<evidence type="ECO:0000256" key="9">
    <source>
        <dbReference type="ARBA" id="ARBA00032592"/>
    </source>
</evidence>
<keyword evidence="4" id="KW-0507">mRNA processing</keyword>
<evidence type="ECO:0000256" key="10">
    <source>
        <dbReference type="ARBA" id="ARBA00069466"/>
    </source>
</evidence>
<proteinExistence type="inferred from homology"/>
<dbReference type="FunCoup" id="A0A409VGQ1">
    <property type="interactions" value="629"/>
</dbReference>
<dbReference type="AlphaFoldDB" id="A0A409VGQ1"/>
<keyword evidence="17" id="KW-1185">Reference proteome</keyword>
<dbReference type="GO" id="GO:0005847">
    <property type="term" value="C:mRNA cleavage and polyadenylation specificity factor complex"/>
    <property type="evidence" value="ECO:0007669"/>
    <property type="project" value="TreeGrafter"/>
</dbReference>
<dbReference type="PANTHER" id="PTHR11203">
    <property type="entry name" value="CLEAVAGE AND POLYADENYLATION SPECIFICITY FACTOR FAMILY MEMBER"/>
    <property type="match status" value="1"/>
</dbReference>
<keyword evidence="6" id="KW-0255">Endonuclease</keyword>
<dbReference type="STRING" id="231916.A0A409VGQ1"/>
<evidence type="ECO:0000256" key="7">
    <source>
        <dbReference type="ARBA" id="ARBA00022801"/>
    </source>
</evidence>
<evidence type="ECO:0000259" key="14">
    <source>
        <dbReference type="SMART" id="SM01027"/>
    </source>
</evidence>
<dbReference type="GO" id="GO:0004534">
    <property type="term" value="F:5'-3' RNA exonuclease activity"/>
    <property type="evidence" value="ECO:0007669"/>
    <property type="project" value="TreeGrafter"/>
</dbReference>
<evidence type="ECO:0000259" key="15">
    <source>
        <dbReference type="SMART" id="SM01098"/>
    </source>
</evidence>
<evidence type="ECO:0000256" key="8">
    <source>
        <dbReference type="ARBA" id="ARBA00023242"/>
    </source>
</evidence>
<protein>
    <recommendedName>
        <fullName evidence="3">Endoribonuclease YSH1</fullName>
    </recommendedName>
    <alternativeName>
        <fullName evidence="10">Endoribonuclease ysh1</fullName>
    </alternativeName>
    <alternativeName>
        <fullName evidence="9 11">mRNA 3'-end-processing protein YSH1</fullName>
    </alternativeName>
</protein>
<keyword evidence="7" id="KW-0378">Hydrolase</keyword>
<evidence type="ECO:0000256" key="4">
    <source>
        <dbReference type="ARBA" id="ARBA00022664"/>
    </source>
</evidence>
<evidence type="ECO:0000313" key="16">
    <source>
        <dbReference type="EMBL" id="PPQ65443.1"/>
    </source>
</evidence>
<feature type="region of interest" description="Disordered" evidence="12">
    <location>
        <begin position="598"/>
        <end position="622"/>
    </location>
</feature>
<evidence type="ECO:0000256" key="2">
    <source>
        <dbReference type="ARBA" id="ARBA00010624"/>
    </source>
</evidence>
<evidence type="ECO:0000256" key="11">
    <source>
        <dbReference type="ARBA" id="ARBA00075008"/>
    </source>
</evidence>
<evidence type="ECO:0000256" key="5">
    <source>
        <dbReference type="ARBA" id="ARBA00022722"/>
    </source>
</evidence>
<dbReference type="GO" id="GO:0004521">
    <property type="term" value="F:RNA endonuclease activity"/>
    <property type="evidence" value="ECO:0007669"/>
    <property type="project" value="TreeGrafter"/>
</dbReference>
<reference evidence="16 17" key="1">
    <citation type="journal article" date="2018" name="Evol. Lett.">
        <title>Horizontal gene cluster transfer increased hallucinogenic mushroom diversity.</title>
        <authorList>
            <person name="Reynolds H.T."/>
            <person name="Vijayakumar V."/>
            <person name="Gluck-Thaler E."/>
            <person name="Korotkin H.B."/>
            <person name="Matheny P.B."/>
            <person name="Slot J.C."/>
        </authorList>
    </citation>
    <scope>NUCLEOTIDE SEQUENCE [LARGE SCALE GENOMIC DNA]</scope>
    <source>
        <strain evidence="16 17">SRW20</strain>
    </source>
</reference>
<dbReference type="InParanoid" id="A0A409VGQ1"/>
<feature type="domain" description="Metallo-beta-lactamase" evidence="13">
    <location>
        <begin position="19"/>
        <end position="239"/>
    </location>
</feature>
<dbReference type="PANTHER" id="PTHR11203:SF11">
    <property type="entry name" value="CLEAVAGE AND POLYADENYLATION SPECIFICITY FACTOR SUBUNIT 3"/>
    <property type="match status" value="1"/>
</dbReference>
<feature type="domain" description="Beta-Casp" evidence="14">
    <location>
        <begin position="244"/>
        <end position="370"/>
    </location>
</feature>
<dbReference type="InterPro" id="IPR036866">
    <property type="entry name" value="RibonucZ/Hydroxyglut_hydro"/>
</dbReference>
<dbReference type="InterPro" id="IPR050698">
    <property type="entry name" value="MBL"/>
</dbReference>
<dbReference type="OrthoDB" id="10249535at2759"/>
<dbReference type="GO" id="GO:0003723">
    <property type="term" value="F:RNA binding"/>
    <property type="evidence" value="ECO:0007669"/>
    <property type="project" value="TreeGrafter"/>
</dbReference>
<organism evidence="16 17">
    <name type="scientific">Gymnopilus dilepis</name>
    <dbReference type="NCBI Taxonomy" id="231916"/>
    <lineage>
        <taxon>Eukaryota</taxon>
        <taxon>Fungi</taxon>
        <taxon>Dikarya</taxon>
        <taxon>Basidiomycota</taxon>
        <taxon>Agaricomycotina</taxon>
        <taxon>Agaricomycetes</taxon>
        <taxon>Agaricomycetidae</taxon>
        <taxon>Agaricales</taxon>
        <taxon>Agaricineae</taxon>
        <taxon>Hymenogastraceae</taxon>
        <taxon>Gymnopilus</taxon>
    </lineage>
</organism>
<dbReference type="InterPro" id="IPR022712">
    <property type="entry name" value="Beta_Casp"/>
</dbReference>
<accession>A0A409VGQ1</accession>
<feature type="domain" description="Pre-mRNA 3'-end-processing endonuclease polyadenylation factor C-term" evidence="15">
    <location>
        <begin position="479"/>
        <end position="710"/>
    </location>
</feature>
<dbReference type="InterPro" id="IPR011108">
    <property type="entry name" value="RMMBL"/>
</dbReference>
<evidence type="ECO:0000313" key="17">
    <source>
        <dbReference type="Proteomes" id="UP000284706"/>
    </source>
</evidence>
<dbReference type="Pfam" id="PF07521">
    <property type="entry name" value="RMMBL"/>
    <property type="match status" value="1"/>
</dbReference>
<dbReference type="InterPro" id="IPR001279">
    <property type="entry name" value="Metallo-B-lactamas"/>
</dbReference>
<comment type="subcellular location">
    <subcellularLocation>
        <location evidence="1">Nucleus</location>
    </subcellularLocation>
</comment>
<comment type="similarity">
    <text evidence="2">Belongs to the metallo-beta-lactamase superfamily. RNA-metabolizing metallo-beta-lactamase-like family. CPSF2/YSH1 subfamily.</text>
</comment>
<gene>
    <name evidence="16" type="ORF">CVT26_000095</name>
</gene>
<comment type="caution">
    <text evidence="16">The sequence shown here is derived from an EMBL/GenBank/DDBJ whole genome shotgun (WGS) entry which is preliminary data.</text>
</comment>
<keyword evidence="5" id="KW-0540">Nuclease</keyword>